<dbReference type="PIRSF" id="PIRSF000112">
    <property type="entry name" value="Glycerol_dehydrogenase"/>
    <property type="match status" value="1"/>
</dbReference>
<evidence type="ECO:0000256" key="10">
    <source>
        <dbReference type="PIRSR" id="PIRSR000112-2"/>
    </source>
</evidence>
<dbReference type="RefSeq" id="WP_154482803.1">
    <property type="nucleotide sequence ID" value="NZ_VULR01000002.1"/>
</dbReference>
<name>A0A844FFA7_9FIRM</name>
<keyword evidence="2 9" id="KW-0479">Metal-binding</keyword>
<comment type="similarity">
    <text evidence="1">Belongs to the iron-containing alcohol dehydrogenase family.</text>
</comment>
<dbReference type="GO" id="GO:0046872">
    <property type="term" value="F:metal ion binding"/>
    <property type="evidence" value="ECO:0007669"/>
    <property type="project" value="UniProtKB-KW"/>
</dbReference>
<dbReference type="InterPro" id="IPR001670">
    <property type="entry name" value="ADH_Fe/GldA"/>
</dbReference>
<dbReference type="PANTHER" id="PTHR43616:SF5">
    <property type="entry name" value="GLYCEROL DEHYDROGENASE 1"/>
    <property type="match status" value="1"/>
</dbReference>
<dbReference type="Gene3D" id="1.20.1090.10">
    <property type="entry name" value="Dehydroquinate synthase-like - alpha domain"/>
    <property type="match status" value="1"/>
</dbReference>
<evidence type="ECO:0000256" key="3">
    <source>
        <dbReference type="ARBA" id="ARBA00023002"/>
    </source>
</evidence>
<dbReference type="SUPFAM" id="SSF56796">
    <property type="entry name" value="Dehydroquinate synthase-like"/>
    <property type="match status" value="1"/>
</dbReference>
<dbReference type="NCBIfam" id="NF006941">
    <property type="entry name" value="PRK09423.1"/>
    <property type="match status" value="1"/>
</dbReference>
<keyword evidence="9" id="KW-0862">Zinc</keyword>
<feature type="binding site" evidence="11">
    <location>
        <position position="127"/>
    </location>
    <ligand>
        <name>NAD(+)</name>
        <dbReference type="ChEBI" id="CHEBI:57540"/>
    </ligand>
</feature>
<dbReference type="GO" id="GO:0008888">
    <property type="term" value="F:glycerol dehydrogenase (NAD+) activity"/>
    <property type="evidence" value="ECO:0007669"/>
    <property type="project" value="UniProtKB-EC"/>
</dbReference>
<evidence type="ECO:0000313" key="13">
    <source>
        <dbReference type="EMBL" id="MSS42660.1"/>
    </source>
</evidence>
<dbReference type="PANTHER" id="PTHR43616">
    <property type="entry name" value="GLYCEROL DEHYDROGENASE"/>
    <property type="match status" value="1"/>
</dbReference>
<feature type="binding site" evidence="9">
    <location>
        <position position="271"/>
    </location>
    <ligand>
        <name>glycerol</name>
        <dbReference type="ChEBI" id="CHEBI:17754"/>
    </ligand>
</feature>
<dbReference type="Gene3D" id="3.40.50.1970">
    <property type="match status" value="1"/>
</dbReference>
<protein>
    <recommendedName>
        <fullName evidence="7">Glycerol dehydrogenase</fullName>
        <ecNumber evidence="6">1.1.1.6</ecNumber>
    </recommendedName>
</protein>
<reference evidence="13 14" key="1">
    <citation type="submission" date="2019-08" db="EMBL/GenBank/DDBJ databases">
        <title>In-depth cultivation of the pig gut microbiome towards novel bacterial diversity and tailored functional studies.</title>
        <authorList>
            <person name="Wylensek D."/>
            <person name="Hitch T.C.A."/>
            <person name="Clavel T."/>
        </authorList>
    </citation>
    <scope>NUCLEOTIDE SEQUENCE [LARGE SCALE GENOMIC DNA]</scope>
    <source>
        <strain evidence="13 14">Med78-601-WT-4W-RMD-3</strain>
    </source>
</reference>
<dbReference type="Pfam" id="PF00465">
    <property type="entry name" value="Fe-ADH"/>
    <property type="match status" value="1"/>
</dbReference>
<evidence type="ECO:0000313" key="14">
    <source>
        <dbReference type="Proteomes" id="UP000462760"/>
    </source>
</evidence>
<evidence type="ECO:0000256" key="4">
    <source>
        <dbReference type="ARBA" id="ARBA00023027"/>
    </source>
</evidence>
<comment type="catalytic activity">
    <reaction evidence="8">
        <text>glycerol + NAD(+) = dihydroxyacetone + NADH + H(+)</text>
        <dbReference type="Rhea" id="RHEA:13769"/>
        <dbReference type="ChEBI" id="CHEBI:15378"/>
        <dbReference type="ChEBI" id="CHEBI:16016"/>
        <dbReference type="ChEBI" id="CHEBI:17754"/>
        <dbReference type="ChEBI" id="CHEBI:57540"/>
        <dbReference type="ChEBI" id="CHEBI:57945"/>
        <dbReference type="EC" id="1.1.1.6"/>
    </reaction>
</comment>
<comment type="pathway">
    <text evidence="5">Polyol metabolism; glycerol fermentation; glycerone phosphate from glycerol (oxidative route): step 1/2.</text>
</comment>
<evidence type="ECO:0000256" key="8">
    <source>
        <dbReference type="ARBA" id="ARBA00049006"/>
    </source>
</evidence>
<feature type="binding site" evidence="9">
    <location>
        <position position="171"/>
    </location>
    <ligand>
        <name>glycerol</name>
        <dbReference type="ChEBI" id="CHEBI:17754"/>
    </ligand>
</feature>
<evidence type="ECO:0000256" key="7">
    <source>
        <dbReference type="ARBA" id="ARBA00040132"/>
    </source>
</evidence>
<keyword evidence="3" id="KW-0560">Oxidoreductase</keyword>
<dbReference type="EMBL" id="VULR01000002">
    <property type="protein sequence ID" value="MSS42660.1"/>
    <property type="molecule type" value="Genomic_DNA"/>
</dbReference>
<evidence type="ECO:0000256" key="9">
    <source>
        <dbReference type="PIRSR" id="PIRSR000112-1"/>
    </source>
</evidence>
<feature type="domain" description="Alcohol dehydrogenase iron-type/glycerol dehydrogenase GldA" evidence="12">
    <location>
        <begin position="8"/>
        <end position="154"/>
    </location>
</feature>
<evidence type="ECO:0000256" key="5">
    <source>
        <dbReference type="ARBA" id="ARBA00037918"/>
    </source>
</evidence>
<comment type="caution">
    <text evidence="13">The sequence shown here is derived from an EMBL/GenBank/DDBJ whole genome shotgun (WGS) entry which is preliminary data.</text>
</comment>
<dbReference type="AlphaFoldDB" id="A0A844FFA7"/>
<feature type="binding site" evidence="11">
    <location>
        <begin position="94"/>
        <end position="98"/>
    </location>
    <ligand>
        <name>NAD(+)</name>
        <dbReference type="ChEBI" id="CHEBI:57540"/>
    </ligand>
</feature>
<dbReference type="Proteomes" id="UP000462760">
    <property type="component" value="Unassembled WGS sequence"/>
</dbReference>
<dbReference type="EC" id="1.1.1.6" evidence="6"/>
<gene>
    <name evidence="13" type="ORF">FYJ27_02770</name>
</gene>
<evidence type="ECO:0000256" key="11">
    <source>
        <dbReference type="PIRSR" id="PIRSR000112-3"/>
    </source>
</evidence>
<dbReference type="PROSITE" id="PS00913">
    <property type="entry name" value="ADH_IRON_1"/>
    <property type="match status" value="1"/>
</dbReference>
<dbReference type="CDD" id="cd08170">
    <property type="entry name" value="GlyDH"/>
    <property type="match status" value="1"/>
</dbReference>
<evidence type="ECO:0000256" key="2">
    <source>
        <dbReference type="ARBA" id="ARBA00022723"/>
    </source>
</evidence>
<feature type="binding site" evidence="11">
    <location>
        <position position="125"/>
    </location>
    <ligand>
        <name>NAD(+)</name>
        <dbReference type="ChEBI" id="CHEBI:57540"/>
    </ligand>
</feature>
<feature type="binding site" evidence="9">
    <location>
        <position position="254"/>
    </location>
    <ligand>
        <name>glycerol</name>
        <dbReference type="ChEBI" id="CHEBI:17754"/>
    </ligand>
</feature>
<organism evidence="13 14">
    <name type="scientific">Anaerosalibacter bizertensis</name>
    <dbReference type="NCBI Taxonomy" id="932217"/>
    <lineage>
        <taxon>Bacteria</taxon>
        <taxon>Bacillati</taxon>
        <taxon>Bacillota</taxon>
        <taxon>Tissierellia</taxon>
        <taxon>Tissierellales</taxon>
        <taxon>Sporanaerobacteraceae</taxon>
        <taxon>Anaerosalibacter</taxon>
    </lineage>
</organism>
<evidence type="ECO:0000259" key="12">
    <source>
        <dbReference type="Pfam" id="PF00465"/>
    </source>
</evidence>
<evidence type="ECO:0000256" key="6">
    <source>
        <dbReference type="ARBA" id="ARBA00039147"/>
    </source>
</evidence>
<keyword evidence="4 11" id="KW-0520">NAD</keyword>
<proteinExistence type="inferred from homology"/>
<evidence type="ECO:0000256" key="1">
    <source>
        <dbReference type="ARBA" id="ARBA00007358"/>
    </source>
</evidence>
<accession>A0A844FFA7</accession>
<feature type="binding site" evidence="10">
    <location>
        <position position="121"/>
    </location>
    <ligand>
        <name>glycerol</name>
        <dbReference type="ChEBI" id="CHEBI:17754"/>
    </ligand>
</feature>
<dbReference type="InterPro" id="IPR016205">
    <property type="entry name" value="Glycerol_DH"/>
</dbReference>
<feature type="binding site" evidence="11">
    <location>
        <position position="131"/>
    </location>
    <ligand>
        <name>NAD(+)</name>
        <dbReference type="ChEBI" id="CHEBI:57540"/>
    </ligand>
</feature>
<dbReference type="OrthoDB" id="5198708at2"/>
<dbReference type="GO" id="GO:0005829">
    <property type="term" value="C:cytosol"/>
    <property type="evidence" value="ECO:0007669"/>
    <property type="project" value="TreeGrafter"/>
</dbReference>
<comment type="cofactor">
    <cofactor evidence="9">
        <name>Zn(2+)</name>
        <dbReference type="ChEBI" id="CHEBI:29105"/>
    </cofactor>
    <text evidence="9">Binds 1 zinc ion per subunit.</text>
</comment>
<dbReference type="InterPro" id="IPR018211">
    <property type="entry name" value="ADH_Fe_CS"/>
</dbReference>
<sequence>MEKLMRAPSRYVQDKDVILKMKEHTTMFGDSFYIIASKTAMKVTRPKIEKSFEGTDVKLVFETFNGESSMNEINRIRDLVKENGSNVIVGVGGGKTIDTAKAVAHFEKIPIVVIPTVAATDAPCTALSVVYTDEGKFSEYLFYPTNPEVVIVDTKVIANAPSRFLVDGMGDALGTFFEARACLRSNSPNLVFGGITQAGFALAKLCYETLLEFGYEALLAVEKKTVTPAVEKVVEATTYLSGVGAENGGVAAAHSIYNGFTVLEECENTSHGRLVAFGTLVQLILEGSPTEEIEDVIDFCLSIGLPITLEEIGIKEIDEQKIMKAAKAACDEGESIHYILGGVTPDQLFDAIIAADNLGKHYKELI</sequence>